<dbReference type="AlphaFoldDB" id="A0A0W8CKB4"/>
<evidence type="ECO:0000313" key="2">
    <source>
        <dbReference type="Proteomes" id="UP000052943"/>
    </source>
</evidence>
<comment type="caution">
    <text evidence="1">The sequence shown here is derived from an EMBL/GenBank/DDBJ whole genome shotgun (WGS) entry which is preliminary data.</text>
</comment>
<accession>A0A0W8CKB4</accession>
<evidence type="ECO:0000313" key="1">
    <source>
        <dbReference type="EMBL" id="KUF84523.1"/>
    </source>
</evidence>
<sequence length="244" mass="27323">MLIRSPITKLPCRHLLLIARDGLQLAEFPESAVLRRWGVSVGPDLYVAICDEVKCKSTRLEVATVKPYSAKNYTALPSDTTQPIGGEAFSRIPADRKCKPSRVEFLKLGRDERENVVVLPSAEKYQYALTTLEPLLNQLWNLSSEFFYEQLARWDHLLSSSSAIVDTSAGHDWNSEGQSETMKHNDSENSFYDLFKVDSVADDAIADVDADTHPRYVSHDVFIVPQSSPACVDPPQTNLYTDLS</sequence>
<proteinExistence type="predicted"/>
<dbReference type="Proteomes" id="UP000052943">
    <property type="component" value="Unassembled WGS sequence"/>
</dbReference>
<name>A0A0W8CKB4_PHYNI</name>
<gene>
    <name evidence="1" type="ORF">AM587_10002381</name>
</gene>
<protein>
    <submittedName>
        <fullName evidence="1">Uncharacterized protein</fullName>
    </submittedName>
</protein>
<organism evidence="1 2">
    <name type="scientific">Phytophthora nicotianae</name>
    <name type="common">Potato buckeye rot agent</name>
    <name type="synonym">Phytophthora parasitica</name>
    <dbReference type="NCBI Taxonomy" id="4792"/>
    <lineage>
        <taxon>Eukaryota</taxon>
        <taxon>Sar</taxon>
        <taxon>Stramenopiles</taxon>
        <taxon>Oomycota</taxon>
        <taxon>Peronosporomycetes</taxon>
        <taxon>Peronosporales</taxon>
        <taxon>Peronosporaceae</taxon>
        <taxon>Phytophthora</taxon>
    </lineage>
</organism>
<dbReference type="EMBL" id="LNFO01002836">
    <property type="protein sequence ID" value="KUF84523.1"/>
    <property type="molecule type" value="Genomic_DNA"/>
</dbReference>
<reference evidence="1 2" key="1">
    <citation type="submission" date="2015-11" db="EMBL/GenBank/DDBJ databases">
        <title>Genomes and virulence difference between two physiological races of Phytophthora nicotianae.</title>
        <authorList>
            <person name="Liu H."/>
            <person name="Ma X."/>
            <person name="Yu H."/>
            <person name="Fang D."/>
            <person name="Li Y."/>
            <person name="Wang X."/>
            <person name="Wang W."/>
            <person name="Dong Y."/>
            <person name="Xiao B."/>
        </authorList>
    </citation>
    <scope>NUCLEOTIDE SEQUENCE [LARGE SCALE GENOMIC DNA]</scope>
    <source>
        <strain evidence="2">race 0</strain>
    </source>
</reference>